<dbReference type="Pfam" id="PF20179">
    <property type="entry name" value="MSS51_C"/>
    <property type="match status" value="1"/>
</dbReference>
<proteinExistence type="predicted"/>
<protein>
    <recommendedName>
        <fullName evidence="5">MYND-type domain-containing protein</fullName>
    </recommendedName>
</protein>
<dbReference type="OrthoDB" id="432970at2759"/>
<keyword evidence="3" id="KW-0862">Zinc</keyword>
<dbReference type="InterPro" id="IPR002893">
    <property type="entry name" value="Znf_MYND"/>
</dbReference>
<dbReference type="GO" id="GO:0008270">
    <property type="term" value="F:zinc ion binding"/>
    <property type="evidence" value="ECO:0007669"/>
    <property type="project" value="UniProtKB-KW"/>
</dbReference>
<accession>A0A8H5BVI5</accession>
<evidence type="ECO:0000313" key="6">
    <source>
        <dbReference type="EMBL" id="KAF5329761.1"/>
    </source>
</evidence>
<evidence type="ECO:0000256" key="3">
    <source>
        <dbReference type="ARBA" id="ARBA00022833"/>
    </source>
</evidence>
<reference evidence="6 7" key="1">
    <citation type="journal article" date="2020" name="ISME J.">
        <title>Uncovering the hidden diversity of litter-decomposition mechanisms in mushroom-forming fungi.</title>
        <authorList>
            <person name="Floudas D."/>
            <person name="Bentzer J."/>
            <person name="Ahren D."/>
            <person name="Johansson T."/>
            <person name="Persson P."/>
            <person name="Tunlid A."/>
        </authorList>
    </citation>
    <scope>NUCLEOTIDE SEQUENCE [LARGE SCALE GENOMIC DNA]</scope>
    <source>
        <strain evidence="6 7">CBS 101986</strain>
    </source>
</reference>
<keyword evidence="7" id="KW-1185">Reference proteome</keyword>
<evidence type="ECO:0000256" key="1">
    <source>
        <dbReference type="ARBA" id="ARBA00022723"/>
    </source>
</evidence>
<dbReference type="AlphaFoldDB" id="A0A8H5BVI5"/>
<dbReference type="EMBL" id="JAACJJ010000002">
    <property type="protein sequence ID" value="KAF5329761.1"/>
    <property type="molecule type" value="Genomic_DNA"/>
</dbReference>
<evidence type="ECO:0000256" key="2">
    <source>
        <dbReference type="ARBA" id="ARBA00022771"/>
    </source>
</evidence>
<organism evidence="6 7">
    <name type="scientific">Psilocybe cf. subviscida</name>
    <dbReference type="NCBI Taxonomy" id="2480587"/>
    <lineage>
        <taxon>Eukaryota</taxon>
        <taxon>Fungi</taxon>
        <taxon>Dikarya</taxon>
        <taxon>Basidiomycota</taxon>
        <taxon>Agaricomycotina</taxon>
        <taxon>Agaricomycetes</taxon>
        <taxon>Agaricomycetidae</taxon>
        <taxon>Agaricales</taxon>
        <taxon>Agaricineae</taxon>
        <taxon>Strophariaceae</taxon>
        <taxon>Psilocybe</taxon>
    </lineage>
</organism>
<evidence type="ECO:0000313" key="7">
    <source>
        <dbReference type="Proteomes" id="UP000567179"/>
    </source>
</evidence>
<dbReference type="PANTHER" id="PTHR28069">
    <property type="entry name" value="GH20023P"/>
    <property type="match status" value="1"/>
</dbReference>
<dbReference type="Pfam" id="PF01753">
    <property type="entry name" value="zf-MYND"/>
    <property type="match status" value="1"/>
</dbReference>
<dbReference type="SUPFAM" id="SSF144232">
    <property type="entry name" value="HIT/MYND zinc finger-like"/>
    <property type="match status" value="1"/>
</dbReference>
<feature type="domain" description="MYND-type" evidence="5">
    <location>
        <begin position="18"/>
        <end position="58"/>
    </location>
</feature>
<sequence>MEGFGNVPSVFTTYAHACIHCDKGTKDAPLQRCGGCQRVYYCGPKCQTENWPKHKAICKALKTLETKYGEELRKPFQLLGAFSGHGVGITELANDCINSVAEVEMRVLSEQLKRPPRIDERNLVGWQPRCLACGRSNLLLRVEASSGSKTTSPALKGCPDCLLAFACNDAHWNAVESKHKTLPCQDSMDGKLSQCEMNHMVLQDLRFSQFMAGAEAGPFRWAPERTKARWTSLKGVDWSDYELYLKKEFGGGVAADSMLEPMLRAVTEGMSMPLTILSALEFLNGEDISWTKKSILNIHMLGAAAKELVNANIFEEILHRLPEVKTLNLTFIGPELSAVTGAQSITTPMETCPNCSRKGRKRAHQYHAKTYDVFVRTEGTGFTNPDLAVAFNSGCSEEVPWQWKETLKLLVDRHIPTVFTSYNHDEAQAESRLLESAGATLIPELGPRKNPWGSLLVKMEPNKITGFYAVNGWLSGGFR</sequence>
<dbReference type="PANTHER" id="PTHR28069:SF2">
    <property type="entry name" value="GH20023P"/>
    <property type="match status" value="1"/>
</dbReference>
<keyword evidence="1" id="KW-0479">Metal-binding</keyword>
<name>A0A8H5BVI5_9AGAR</name>
<comment type="caution">
    <text evidence="6">The sequence shown here is derived from an EMBL/GenBank/DDBJ whole genome shotgun (WGS) entry which is preliminary data.</text>
</comment>
<dbReference type="PROSITE" id="PS50865">
    <property type="entry name" value="ZF_MYND_2"/>
    <property type="match status" value="1"/>
</dbReference>
<dbReference type="Gene3D" id="6.10.140.2220">
    <property type="match status" value="1"/>
</dbReference>
<dbReference type="InterPro" id="IPR046824">
    <property type="entry name" value="Mss51-like_C"/>
</dbReference>
<keyword evidence="2 4" id="KW-0863">Zinc-finger</keyword>
<dbReference type="Proteomes" id="UP000567179">
    <property type="component" value="Unassembled WGS sequence"/>
</dbReference>
<evidence type="ECO:0000256" key="4">
    <source>
        <dbReference type="PROSITE-ProRule" id="PRU00134"/>
    </source>
</evidence>
<evidence type="ECO:0000259" key="5">
    <source>
        <dbReference type="PROSITE" id="PS50865"/>
    </source>
</evidence>
<gene>
    <name evidence="6" type="ORF">D9619_009283</name>
</gene>